<dbReference type="EC" id="2.5.1.47" evidence="11"/>
<name>A0AAD4NJN2_9BILA</name>
<feature type="modified residue" description="N6-(pyridoxal phosphate)lysine" evidence="10">
    <location>
        <position position="52"/>
    </location>
</feature>
<dbReference type="AlphaFoldDB" id="A0AAD4NJN2"/>
<evidence type="ECO:0000256" key="1">
    <source>
        <dbReference type="ARBA" id="ARBA00001933"/>
    </source>
</evidence>
<dbReference type="NCBIfam" id="TIGR01139">
    <property type="entry name" value="cysK"/>
    <property type="match status" value="1"/>
</dbReference>
<evidence type="ECO:0000256" key="7">
    <source>
        <dbReference type="ARBA" id="ARBA00047931"/>
    </source>
</evidence>
<feature type="binding site" evidence="9">
    <location>
        <position position="275"/>
    </location>
    <ligand>
        <name>pyridoxal 5'-phosphate</name>
        <dbReference type="ChEBI" id="CHEBI:597326"/>
    </ligand>
</feature>
<dbReference type="InterPro" id="IPR001216">
    <property type="entry name" value="P-phosphate_BS"/>
</dbReference>
<evidence type="ECO:0000313" key="13">
    <source>
        <dbReference type="EMBL" id="KAI1728744.1"/>
    </source>
</evidence>
<dbReference type="NCBIfam" id="TIGR01136">
    <property type="entry name" value="cysKM"/>
    <property type="match status" value="1"/>
</dbReference>
<evidence type="ECO:0000256" key="3">
    <source>
        <dbReference type="ARBA" id="ARBA00022605"/>
    </source>
</evidence>
<evidence type="ECO:0000256" key="6">
    <source>
        <dbReference type="ARBA" id="ARBA00023192"/>
    </source>
</evidence>
<dbReference type="InterPro" id="IPR001926">
    <property type="entry name" value="TrpB-like_PALP"/>
</dbReference>
<dbReference type="Gene3D" id="3.40.50.1100">
    <property type="match status" value="2"/>
</dbReference>
<dbReference type="FunFam" id="3.40.50.1100:FF:000006">
    <property type="entry name" value="Cysteine synthase"/>
    <property type="match status" value="1"/>
</dbReference>
<dbReference type="GO" id="GO:0006535">
    <property type="term" value="P:cysteine biosynthetic process from serine"/>
    <property type="evidence" value="ECO:0007669"/>
    <property type="project" value="UniProtKB-UniRule"/>
</dbReference>
<comment type="caution">
    <text evidence="13">The sequence shown here is derived from an EMBL/GenBank/DDBJ whole genome shotgun (WGS) entry which is preliminary data.</text>
</comment>
<comment type="cofactor">
    <cofactor evidence="1 9 11">
        <name>pyridoxal 5'-phosphate</name>
        <dbReference type="ChEBI" id="CHEBI:597326"/>
    </cofactor>
</comment>
<keyword evidence="5 9" id="KW-0663">Pyridoxal phosphate</keyword>
<keyword evidence="6 11" id="KW-0198">Cysteine biosynthesis</keyword>
<keyword evidence="4 11" id="KW-0808">Transferase</keyword>
<dbReference type="SUPFAM" id="SSF53686">
    <property type="entry name" value="Tryptophan synthase beta subunit-like PLP-dependent enzymes"/>
    <property type="match status" value="1"/>
</dbReference>
<feature type="binding site" evidence="9">
    <location>
        <position position="83"/>
    </location>
    <ligand>
        <name>pyridoxal 5'-phosphate</name>
        <dbReference type="ChEBI" id="CHEBI:597326"/>
    </ligand>
</feature>
<dbReference type="InterPro" id="IPR005856">
    <property type="entry name" value="Cys_synth"/>
</dbReference>
<reference evidence="13" key="1">
    <citation type="submission" date="2022-01" db="EMBL/GenBank/DDBJ databases">
        <title>Genome Sequence Resource for Two Populations of Ditylenchus destructor, the Migratory Endoparasitic Phytonematode.</title>
        <authorList>
            <person name="Zhang H."/>
            <person name="Lin R."/>
            <person name="Xie B."/>
        </authorList>
    </citation>
    <scope>NUCLEOTIDE SEQUENCE</scope>
    <source>
        <strain evidence="13">BazhouSP</strain>
    </source>
</reference>
<feature type="binding site" evidence="9">
    <location>
        <begin position="187"/>
        <end position="191"/>
    </location>
    <ligand>
        <name>pyridoxal 5'-phosphate</name>
        <dbReference type="ChEBI" id="CHEBI:597326"/>
    </ligand>
</feature>
<comment type="similarity">
    <text evidence="2 11">Belongs to the cysteine synthase/cystathionine beta-synthase family.</text>
</comment>
<dbReference type="InterPro" id="IPR005859">
    <property type="entry name" value="CysK"/>
</dbReference>
<dbReference type="EMBL" id="JAKKPZ010000001">
    <property type="protein sequence ID" value="KAI1728744.1"/>
    <property type="molecule type" value="Genomic_DNA"/>
</dbReference>
<evidence type="ECO:0000256" key="4">
    <source>
        <dbReference type="ARBA" id="ARBA00022679"/>
    </source>
</evidence>
<evidence type="ECO:0000313" key="14">
    <source>
        <dbReference type="Proteomes" id="UP001201812"/>
    </source>
</evidence>
<organism evidence="13 14">
    <name type="scientific">Ditylenchus destructor</name>
    <dbReference type="NCBI Taxonomy" id="166010"/>
    <lineage>
        <taxon>Eukaryota</taxon>
        <taxon>Metazoa</taxon>
        <taxon>Ecdysozoa</taxon>
        <taxon>Nematoda</taxon>
        <taxon>Chromadorea</taxon>
        <taxon>Rhabditida</taxon>
        <taxon>Tylenchina</taxon>
        <taxon>Tylenchomorpha</taxon>
        <taxon>Sphaerularioidea</taxon>
        <taxon>Anguinidae</taxon>
        <taxon>Anguininae</taxon>
        <taxon>Ditylenchus</taxon>
    </lineage>
</organism>
<comment type="catalytic activity">
    <reaction evidence="8">
        <text>hydrogen cyanide + L-cysteine = 3-cyano-L-alanine + hydrogen sulfide + H(+)</text>
        <dbReference type="Rhea" id="RHEA:17821"/>
        <dbReference type="ChEBI" id="CHEBI:15378"/>
        <dbReference type="ChEBI" id="CHEBI:18407"/>
        <dbReference type="ChEBI" id="CHEBI:29919"/>
        <dbReference type="ChEBI" id="CHEBI:35235"/>
        <dbReference type="ChEBI" id="CHEBI:77860"/>
        <dbReference type="EC" id="4.4.1.9"/>
    </reaction>
</comment>
<sequence>MANNPDRRTNILQDAIQYIGQTPLVYLNKITKDLPAKIACKIEYMNPACSVKDRVGFKMIEDAEKKGLIQPGVTTLIEPTSGNMGIALAFAAAVRGYRIILTMPSSMTIERRTVIKAYGAEVVLTTPAKAVLGAMERAEELQRLIPNSYILNQFSNPANVTAHYETTGPEIWEQSQGKVDVCCFGVGSGGTLIGVGKYLKEKKPEVRMYAVEPYEASVINGFPHAPHKIPGMGAGFVPVILDRSVFEEALRVPSADALTMAKRLAKEEGLFVGVSSGANVCAAIQLANRPENAGKLIVTSLASFGERYLSGDLYNDVKVECENMRETTFEEDKEYFTKKFGL</sequence>
<protein>
    <recommendedName>
        <fullName evidence="11">Cysteine synthase</fullName>
        <ecNumber evidence="11">2.5.1.47</ecNumber>
    </recommendedName>
</protein>
<dbReference type="PANTHER" id="PTHR10314">
    <property type="entry name" value="CYSTATHIONINE BETA-SYNTHASE"/>
    <property type="match status" value="1"/>
</dbReference>
<keyword evidence="3 11" id="KW-0028">Amino-acid biosynthesis</keyword>
<evidence type="ECO:0000259" key="12">
    <source>
        <dbReference type="Pfam" id="PF00291"/>
    </source>
</evidence>
<dbReference type="FunFam" id="3.40.50.1100:FF:000002">
    <property type="entry name" value="Cysteine synthase"/>
    <property type="match status" value="1"/>
</dbReference>
<evidence type="ECO:0000256" key="8">
    <source>
        <dbReference type="ARBA" id="ARBA00050896"/>
    </source>
</evidence>
<proteinExistence type="inferred from homology"/>
<evidence type="ECO:0000256" key="2">
    <source>
        <dbReference type="ARBA" id="ARBA00007103"/>
    </source>
</evidence>
<dbReference type="Proteomes" id="UP001201812">
    <property type="component" value="Unassembled WGS sequence"/>
</dbReference>
<dbReference type="GO" id="GO:0004124">
    <property type="term" value="F:cysteine synthase activity"/>
    <property type="evidence" value="ECO:0007669"/>
    <property type="project" value="UniProtKB-UniRule"/>
</dbReference>
<dbReference type="InterPro" id="IPR050214">
    <property type="entry name" value="Cys_Synth/Cystath_Beta-Synth"/>
</dbReference>
<dbReference type="CDD" id="cd01561">
    <property type="entry name" value="CBS_like"/>
    <property type="match status" value="1"/>
</dbReference>
<dbReference type="Pfam" id="PF00291">
    <property type="entry name" value="PALP"/>
    <property type="match status" value="1"/>
</dbReference>
<dbReference type="PROSITE" id="PS00901">
    <property type="entry name" value="CYS_SYNTHASE"/>
    <property type="match status" value="1"/>
</dbReference>
<dbReference type="GO" id="GO:0050017">
    <property type="term" value="F:L-3-cyanoalanine synthase activity"/>
    <property type="evidence" value="ECO:0007669"/>
    <property type="project" value="UniProtKB-EC"/>
</dbReference>
<feature type="domain" description="Tryptophan synthase beta chain-like PALP" evidence="12">
    <location>
        <begin position="17"/>
        <end position="299"/>
    </location>
</feature>
<dbReference type="InterPro" id="IPR036052">
    <property type="entry name" value="TrpB-like_PALP_sf"/>
</dbReference>
<evidence type="ECO:0000256" key="5">
    <source>
        <dbReference type="ARBA" id="ARBA00022898"/>
    </source>
</evidence>
<evidence type="ECO:0000256" key="11">
    <source>
        <dbReference type="RuleBase" id="RU003985"/>
    </source>
</evidence>
<keyword evidence="14" id="KW-1185">Reference proteome</keyword>
<gene>
    <name evidence="13" type="ORF">DdX_00945</name>
</gene>
<evidence type="ECO:0000256" key="10">
    <source>
        <dbReference type="PIRSR" id="PIRSR605856-51"/>
    </source>
</evidence>
<comment type="catalytic activity">
    <reaction evidence="7 11">
        <text>O-acetyl-L-serine + hydrogen sulfide = L-cysteine + acetate</text>
        <dbReference type="Rhea" id="RHEA:14829"/>
        <dbReference type="ChEBI" id="CHEBI:29919"/>
        <dbReference type="ChEBI" id="CHEBI:30089"/>
        <dbReference type="ChEBI" id="CHEBI:35235"/>
        <dbReference type="ChEBI" id="CHEBI:58340"/>
        <dbReference type="EC" id="2.5.1.47"/>
    </reaction>
</comment>
<evidence type="ECO:0000256" key="9">
    <source>
        <dbReference type="PIRSR" id="PIRSR605856-50"/>
    </source>
</evidence>
<accession>A0AAD4NJN2</accession>